<dbReference type="GO" id="GO:0005975">
    <property type="term" value="P:carbohydrate metabolic process"/>
    <property type="evidence" value="ECO:0007669"/>
    <property type="project" value="InterPro"/>
</dbReference>
<feature type="active site" description="For ring-opening step" evidence="4">
    <location>
        <position position="151"/>
    </location>
</feature>
<dbReference type="HAMAP" id="MF_01241">
    <property type="entry name" value="GlcN6P_deamin"/>
    <property type="match status" value="1"/>
</dbReference>
<dbReference type="RefSeq" id="WP_269926461.1">
    <property type="nucleotide sequence ID" value="NZ_JAMKBJ010000006.1"/>
</dbReference>
<sequence length="243" mass="27128">MPVITSKHFRWIEVENYAEMSRLAAAIFEQQLLEKPDSVLGLATGGSPVGFYEALVKQFQQGGFTFKDAQSFNLDEYVGISPIDSTSYHSYMERHLFSHIDLPLESRNLPDGMAENIPAECDHYEQAIVQSGGIDLQLLGIGVNGHIGFNEPGTSFQSKTHVVELADETREENAKYFSSKEDVPKHAITMGISTIMKAKKIVLLAFGEHKLEAIKRLRFEGISEDFPASILKEHPHVTVLYGK</sequence>
<comment type="caution">
    <text evidence="4">Lacks conserved residue(s) required for the propagation of feature annotation.</text>
</comment>
<dbReference type="SUPFAM" id="SSF100950">
    <property type="entry name" value="NagB/RpiA/CoA transferase-like"/>
    <property type="match status" value="1"/>
</dbReference>
<dbReference type="GO" id="GO:0004342">
    <property type="term" value="F:glucosamine-6-phosphate deaminase activity"/>
    <property type="evidence" value="ECO:0007669"/>
    <property type="project" value="UniProtKB-UniRule"/>
</dbReference>
<dbReference type="Proteomes" id="UP001152173">
    <property type="component" value="Unassembled WGS sequence"/>
</dbReference>
<name>A0A9X3LGC6_9BACL</name>
<dbReference type="Pfam" id="PF01182">
    <property type="entry name" value="Glucosamine_iso"/>
    <property type="match status" value="1"/>
</dbReference>
<dbReference type="InterPro" id="IPR037171">
    <property type="entry name" value="NagB/RpiA_transferase-like"/>
</dbReference>
<dbReference type="AlphaFoldDB" id="A0A9X3LGC6"/>
<dbReference type="PROSITE" id="PS01161">
    <property type="entry name" value="GLC_GALNAC_ISOMERASE"/>
    <property type="match status" value="1"/>
</dbReference>
<dbReference type="GO" id="GO:0005737">
    <property type="term" value="C:cytoplasm"/>
    <property type="evidence" value="ECO:0007669"/>
    <property type="project" value="TreeGrafter"/>
</dbReference>
<dbReference type="GO" id="GO:0006043">
    <property type="term" value="P:glucosamine catabolic process"/>
    <property type="evidence" value="ECO:0007669"/>
    <property type="project" value="TreeGrafter"/>
</dbReference>
<feature type="active site" description="Proton acceptor; for enolization step" evidence="4">
    <location>
        <position position="75"/>
    </location>
</feature>
<dbReference type="Gene3D" id="3.40.50.1360">
    <property type="match status" value="1"/>
</dbReference>
<organism evidence="6 7">
    <name type="scientific">Paenisporosarcina quisquiliarum</name>
    <dbReference type="NCBI Taxonomy" id="365346"/>
    <lineage>
        <taxon>Bacteria</taxon>
        <taxon>Bacillati</taxon>
        <taxon>Bacillota</taxon>
        <taxon>Bacilli</taxon>
        <taxon>Bacillales</taxon>
        <taxon>Caryophanaceae</taxon>
        <taxon>Paenisporosarcina</taxon>
    </lineage>
</organism>
<keyword evidence="2 4" id="KW-0378">Hydrolase</keyword>
<comment type="pathway">
    <text evidence="4">Amino-sugar metabolism; N-acetylneuraminate degradation; D-fructose 6-phosphate from N-acetylneuraminate: step 5/5.</text>
</comment>
<dbReference type="GO" id="GO:0042802">
    <property type="term" value="F:identical protein binding"/>
    <property type="evidence" value="ECO:0007669"/>
    <property type="project" value="TreeGrafter"/>
</dbReference>
<reference evidence="6" key="1">
    <citation type="submission" date="2022-05" db="EMBL/GenBank/DDBJ databases">
        <authorList>
            <person name="Colautti A."/>
            <person name="Iacumin L."/>
        </authorList>
    </citation>
    <scope>NUCLEOTIDE SEQUENCE</scope>
    <source>
        <strain evidence="6">SK 55</strain>
    </source>
</reference>
<feature type="active site" description="Proton acceptor; for ring-opening step" evidence="4">
    <location>
        <position position="146"/>
    </location>
</feature>
<dbReference type="PANTHER" id="PTHR11280">
    <property type="entry name" value="GLUCOSAMINE-6-PHOSPHATE ISOMERASE"/>
    <property type="match status" value="1"/>
</dbReference>
<comment type="function">
    <text evidence="4">Catalyzes the reversible isomerization-deamination of glucosamine 6-phosphate (GlcN6P) to form fructose 6-phosphate (Fru6P) and ammonium ion.</text>
</comment>
<evidence type="ECO:0000313" key="6">
    <source>
        <dbReference type="EMBL" id="MCZ8537371.1"/>
    </source>
</evidence>
<accession>A0A9X3LGC6</accession>
<comment type="catalytic activity">
    <reaction evidence="1 4">
        <text>alpha-D-glucosamine 6-phosphate + H2O = beta-D-fructose 6-phosphate + NH4(+)</text>
        <dbReference type="Rhea" id="RHEA:12172"/>
        <dbReference type="ChEBI" id="CHEBI:15377"/>
        <dbReference type="ChEBI" id="CHEBI:28938"/>
        <dbReference type="ChEBI" id="CHEBI:57634"/>
        <dbReference type="ChEBI" id="CHEBI:75989"/>
        <dbReference type="EC" id="3.5.99.6"/>
    </reaction>
</comment>
<evidence type="ECO:0000256" key="3">
    <source>
        <dbReference type="ARBA" id="ARBA00023277"/>
    </source>
</evidence>
<dbReference type="InterPro" id="IPR004547">
    <property type="entry name" value="Glucosamine6P_isomerase"/>
</dbReference>
<evidence type="ECO:0000313" key="7">
    <source>
        <dbReference type="Proteomes" id="UP001152173"/>
    </source>
</evidence>
<dbReference type="EC" id="3.5.99.6" evidence="4"/>
<protein>
    <recommendedName>
        <fullName evidence="4">Glucosamine-6-phosphate deaminase</fullName>
        <ecNumber evidence="4">3.5.99.6</ecNumber>
    </recommendedName>
    <alternativeName>
        <fullName evidence="4">GlcN6P deaminase</fullName>
        <shortName evidence="4">GNPDA</shortName>
    </alternativeName>
    <alternativeName>
        <fullName evidence="4">Glucosamine-6-phosphate isomerase</fullName>
    </alternativeName>
</protein>
<dbReference type="InterPro" id="IPR018321">
    <property type="entry name" value="Glucosamine6P_isomerase_CS"/>
</dbReference>
<feature type="active site" description="For ring-opening step" evidence="4">
    <location>
        <position position="144"/>
    </location>
</feature>
<dbReference type="EMBL" id="JAMKBJ010000006">
    <property type="protein sequence ID" value="MCZ8537371.1"/>
    <property type="molecule type" value="Genomic_DNA"/>
</dbReference>
<keyword evidence="7" id="KW-1185">Reference proteome</keyword>
<keyword evidence="3 4" id="KW-0119">Carbohydrate metabolism</keyword>
<dbReference type="GO" id="GO:0006046">
    <property type="term" value="P:N-acetylglucosamine catabolic process"/>
    <property type="evidence" value="ECO:0007669"/>
    <property type="project" value="UniProtKB-UniRule"/>
</dbReference>
<evidence type="ECO:0000256" key="4">
    <source>
        <dbReference type="HAMAP-Rule" id="MF_01241"/>
    </source>
</evidence>
<dbReference type="GO" id="GO:0019262">
    <property type="term" value="P:N-acetylneuraminate catabolic process"/>
    <property type="evidence" value="ECO:0007669"/>
    <property type="project" value="UniProtKB-UniRule"/>
</dbReference>
<dbReference type="FunFam" id="3.40.50.1360:FF:000003">
    <property type="entry name" value="Glucosamine-6-phosphate deaminase"/>
    <property type="match status" value="1"/>
</dbReference>
<dbReference type="InterPro" id="IPR006148">
    <property type="entry name" value="Glc/Gal-6P_isomerase"/>
</dbReference>
<feature type="domain" description="Glucosamine/galactosamine-6-phosphate isomerase" evidence="5">
    <location>
        <begin position="21"/>
        <end position="233"/>
    </location>
</feature>
<proteinExistence type="inferred from homology"/>
<gene>
    <name evidence="4 6" type="primary">nagB</name>
    <name evidence="6" type="ORF">M9R32_09280</name>
</gene>
<comment type="caution">
    <text evidence="6">The sequence shown here is derived from an EMBL/GenBank/DDBJ whole genome shotgun (WGS) entry which is preliminary data.</text>
</comment>
<dbReference type="CDD" id="cd01399">
    <property type="entry name" value="GlcN6P_deaminase"/>
    <property type="match status" value="1"/>
</dbReference>
<dbReference type="PANTHER" id="PTHR11280:SF5">
    <property type="entry name" value="GLUCOSAMINE-6-PHOSPHATE ISOMERASE"/>
    <property type="match status" value="1"/>
</dbReference>
<comment type="similarity">
    <text evidence="4">Belongs to the glucosamine/galactosamine-6-phosphate isomerase family. NagB subfamily.</text>
</comment>
<evidence type="ECO:0000256" key="1">
    <source>
        <dbReference type="ARBA" id="ARBA00000644"/>
    </source>
</evidence>
<evidence type="ECO:0000259" key="5">
    <source>
        <dbReference type="Pfam" id="PF01182"/>
    </source>
</evidence>
<evidence type="ECO:0000256" key="2">
    <source>
        <dbReference type="ARBA" id="ARBA00022801"/>
    </source>
</evidence>
<dbReference type="NCBIfam" id="TIGR00502">
    <property type="entry name" value="nagB"/>
    <property type="match status" value="1"/>
</dbReference>